<dbReference type="AlphaFoldDB" id="A0A1S1LGU7"/>
<comment type="caution">
    <text evidence="1">The sequence shown here is derived from an EMBL/GenBank/DDBJ whole genome shotgun (WGS) entry which is preliminary data.</text>
</comment>
<reference evidence="1 2" key="1">
    <citation type="submission" date="2016-10" db="EMBL/GenBank/DDBJ databases">
        <title>Evaluation of Human, Veterinary and Environmental Mycobacterium chelonae Isolates by Core Genome Phylogenomic Analysis, Targeted Gene Comparison, and Anti-microbial Susceptibility Patterns: A Tale of Mistaken Identities.</title>
        <authorList>
            <person name="Fogelson S.B."/>
            <person name="Camus A.C."/>
            <person name="Lorenz W."/>
            <person name="Vasireddy R."/>
            <person name="Vasireddy S."/>
            <person name="Smith T."/>
            <person name="Brown-Elliott B.A."/>
            <person name="Wallace R.J.Jr."/>
            <person name="Hasan N.A."/>
            <person name="Reischl U."/>
            <person name="Sanchez S."/>
        </authorList>
    </citation>
    <scope>NUCLEOTIDE SEQUENCE [LARGE SCALE GENOMIC DNA]</scope>
    <source>
        <strain evidence="1 2">15515</strain>
    </source>
</reference>
<evidence type="ECO:0000313" key="2">
    <source>
        <dbReference type="Proteomes" id="UP000180043"/>
    </source>
</evidence>
<name>A0A1S1LGU7_MYCCH</name>
<accession>A0A1S1LGU7</accession>
<protein>
    <submittedName>
        <fullName evidence="1">Uncharacterized protein</fullName>
    </submittedName>
</protein>
<dbReference type="Proteomes" id="UP000180043">
    <property type="component" value="Unassembled WGS sequence"/>
</dbReference>
<evidence type="ECO:0000313" key="1">
    <source>
        <dbReference type="EMBL" id="OHU46019.1"/>
    </source>
</evidence>
<sequence length="236" mass="26370">MADSSVPKLFDEQVPLRTEYVLGQGFTRDPGYCKSVLPDERMWPSELDQLPAQPNGRIRIDRTVVFAIAQRVVAELTDPRSATQLHAAIIFWGAPPGQSTARAARPLSSDNAPSRLTEAIKVVRSEGAASAYKAMGRHQRLWIPGLGPSYFTKLMYFAGYDAKPYMSQPLIMDDNVVAGLRKSTGQQWEVSLEHYLRYIDLAKDWAYEFDTEVDVIERRLFEIGSSSPTASAPSTR</sequence>
<dbReference type="InterPro" id="IPR048868">
    <property type="entry name" value="OGG-like_put"/>
</dbReference>
<proteinExistence type="predicted"/>
<gene>
    <name evidence="1" type="ORF">BKG82_28705</name>
</gene>
<dbReference type="EMBL" id="MLIQ01000052">
    <property type="protein sequence ID" value="OHU46019.1"/>
    <property type="molecule type" value="Genomic_DNA"/>
</dbReference>
<organism evidence="1 2">
    <name type="scientific">Mycobacteroides chelonae</name>
    <name type="common">Mycobacterium chelonae</name>
    <dbReference type="NCBI Taxonomy" id="1774"/>
    <lineage>
        <taxon>Bacteria</taxon>
        <taxon>Bacillati</taxon>
        <taxon>Actinomycetota</taxon>
        <taxon>Actinomycetes</taxon>
        <taxon>Mycobacteriales</taxon>
        <taxon>Mycobacteriaceae</taxon>
        <taxon>Mycobacteroides</taxon>
    </lineage>
</organism>
<dbReference type="Pfam" id="PF21790">
    <property type="entry name" value="OGG"/>
    <property type="match status" value="1"/>
</dbReference>